<dbReference type="OrthoDB" id="1551452at2"/>
<dbReference type="Pfam" id="PF09561">
    <property type="entry name" value="RE_HpaII"/>
    <property type="match status" value="1"/>
</dbReference>
<protein>
    <recommendedName>
        <fullName evidence="3">HpaII restriction endonuclease</fullName>
    </recommendedName>
</protein>
<organism evidence="1 2">
    <name type="scientific">Enterococcus caccae ATCC BAA-1240</name>
    <dbReference type="NCBI Taxonomy" id="1158612"/>
    <lineage>
        <taxon>Bacteria</taxon>
        <taxon>Bacillati</taxon>
        <taxon>Bacillota</taxon>
        <taxon>Bacilli</taxon>
        <taxon>Lactobacillales</taxon>
        <taxon>Enterococcaceae</taxon>
        <taxon>Enterococcus</taxon>
    </lineage>
</organism>
<evidence type="ECO:0008006" key="3">
    <source>
        <dbReference type="Google" id="ProtNLM"/>
    </source>
</evidence>
<dbReference type="RefSeq" id="WP_010771549.1">
    <property type="nucleotide sequence ID" value="NZ_KB946333.1"/>
</dbReference>
<dbReference type="Proteomes" id="UP000013840">
    <property type="component" value="Unassembled WGS sequence"/>
</dbReference>
<proteinExistence type="predicted"/>
<comment type="caution">
    <text evidence="1">The sequence shown here is derived from an EMBL/GenBank/DDBJ whole genome shotgun (WGS) entry which is preliminary data.</text>
</comment>
<dbReference type="InterPro" id="IPR019062">
    <property type="entry name" value="Restrct_endonuc_II_HpaII"/>
</dbReference>
<evidence type="ECO:0000313" key="1">
    <source>
        <dbReference type="EMBL" id="EOL46445.1"/>
    </source>
</evidence>
<reference evidence="1 2" key="1">
    <citation type="submission" date="2013-02" db="EMBL/GenBank/DDBJ databases">
        <title>The Genome Sequence of Enterococcus caccae BAA-1240.</title>
        <authorList>
            <consortium name="The Broad Institute Genome Sequencing Platform"/>
            <consortium name="The Broad Institute Genome Sequencing Center for Infectious Disease"/>
            <person name="Earl A.M."/>
            <person name="Gilmore M.S."/>
            <person name="Lebreton F."/>
            <person name="Walker B."/>
            <person name="Young S.K."/>
            <person name="Zeng Q."/>
            <person name="Gargeya S."/>
            <person name="Fitzgerald M."/>
            <person name="Haas B."/>
            <person name="Abouelleil A."/>
            <person name="Alvarado L."/>
            <person name="Arachchi H.M."/>
            <person name="Berlin A.M."/>
            <person name="Chapman S.B."/>
            <person name="Dewar J."/>
            <person name="Goldberg J."/>
            <person name="Griggs A."/>
            <person name="Gujja S."/>
            <person name="Hansen M."/>
            <person name="Howarth C."/>
            <person name="Imamovic A."/>
            <person name="Larimer J."/>
            <person name="McCowan C."/>
            <person name="Murphy C."/>
            <person name="Neiman D."/>
            <person name="Pearson M."/>
            <person name="Priest M."/>
            <person name="Roberts A."/>
            <person name="Saif S."/>
            <person name="Shea T."/>
            <person name="Sisk P."/>
            <person name="Sykes S."/>
            <person name="Wortman J."/>
            <person name="Nusbaum C."/>
            <person name="Birren B."/>
        </authorList>
    </citation>
    <scope>NUCLEOTIDE SEQUENCE [LARGE SCALE GENOMIC DNA]</scope>
    <source>
        <strain evidence="1 2">ATCC BAA-1240</strain>
    </source>
</reference>
<dbReference type="STRING" id="317735.RU98_GL002462"/>
<keyword evidence="2" id="KW-1185">Reference proteome</keyword>
<gene>
    <name evidence="1" type="ORF">UC7_01412</name>
</gene>
<dbReference type="PATRIC" id="fig|1158612.3.peg.1400"/>
<evidence type="ECO:0000313" key="2">
    <source>
        <dbReference type="Proteomes" id="UP000013840"/>
    </source>
</evidence>
<sequence>MSNLRGNKGEWSELYVLLKVLADGKIYGADEFLNLREDIFYNILKVMRLEKKNGVFEYNRNLKNIQIVDIENEISIEVDISKFIYYSNFLFDEIKNIKGREKNYITEIDSFLKSIKVNKLTADNSTKSDITIQVRDSNTGSEPILDFSIKSQLGSPPTLLNASKATNFKYELSEVLEFSELKRINSIEGGPKFKLNELESKGISLEFKECMNKNFQFNLQMIDYEMPKIVADALLYSNSKQVTKISDIFTDEHIEDKDDLCLYTHKFKQLLMNVALGMMPSKKWSGDDEATGGYIVVKRDGDLACFHLYNRNSLKNYLFISSKFESGSQSRHDFGKLYNENGKTFFNLNLQIRFVS</sequence>
<dbReference type="eggNOG" id="ENOG502Z803">
    <property type="taxonomic scope" value="Bacteria"/>
</dbReference>
<name>R3WXF6_9ENTE</name>
<dbReference type="AlphaFoldDB" id="R3WXF6"/>
<accession>R3WXF6</accession>
<dbReference type="EMBL" id="AJAU01000016">
    <property type="protein sequence ID" value="EOL46445.1"/>
    <property type="molecule type" value="Genomic_DNA"/>
</dbReference>